<organism evidence="1 2">
    <name type="scientific">Rhodnius prolixus</name>
    <name type="common">Triatomid bug</name>
    <dbReference type="NCBI Taxonomy" id="13249"/>
    <lineage>
        <taxon>Eukaryota</taxon>
        <taxon>Metazoa</taxon>
        <taxon>Ecdysozoa</taxon>
        <taxon>Arthropoda</taxon>
        <taxon>Hexapoda</taxon>
        <taxon>Insecta</taxon>
        <taxon>Pterygota</taxon>
        <taxon>Neoptera</taxon>
        <taxon>Paraneoptera</taxon>
        <taxon>Hemiptera</taxon>
        <taxon>Heteroptera</taxon>
        <taxon>Panheteroptera</taxon>
        <taxon>Cimicomorpha</taxon>
        <taxon>Reduviidae</taxon>
        <taxon>Triatominae</taxon>
        <taxon>Rhodnius</taxon>
    </lineage>
</organism>
<dbReference type="AlphaFoldDB" id="T1IEH1"/>
<dbReference type="EMBL" id="ACPB03014095">
    <property type="status" value="NOT_ANNOTATED_CDS"/>
    <property type="molecule type" value="Genomic_DNA"/>
</dbReference>
<dbReference type="EnsemblMetazoa" id="RPRC014691-RA">
    <property type="protein sequence ID" value="RPRC014691-PA"/>
    <property type="gene ID" value="RPRC014691"/>
</dbReference>
<dbReference type="VEuPathDB" id="VectorBase:RPRC014691"/>
<keyword evidence="2" id="KW-1185">Reference proteome</keyword>
<sequence>MVINNVQKKYYRGEMELLAFLIAFSVFNKDGDKQRPKKYYRGMELLSFLVMFGVFNKDCDKASPQRKSVLKKIFYRGMELTFLVVLRTIT</sequence>
<name>T1IEH1_RHOPR</name>
<proteinExistence type="predicted"/>
<accession>T1IEH1</accession>
<evidence type="ECO:0000313" key="2">
    <source>
        <dbReference type="Proteomes" id="UP000015103"/>
    </source>
</evidence>
<evidence type="ECO:0000313" key="1">
    <source>
        <dbReference type="EnsemblMetazoa" id="RPRC014691-PA"/>
    </source>
</evidence>
<dbReference type="InParanoid" id="T1IEH1"/>
<reference evidence="1" key="1">
    <citation type="submission" date="2015-05" db="UniProtKB">
        <authorList>
            <consortium name="EnsemblMetazoa"/>
        </authorList>
    </citation>
    <scope>IDENTIFICATION</scope>
</reference>
<protein>
    <submittedName>
        <fullName evidence="1">Uncharacterized protein</fullName>
    </submittedName>
</protein>
<dbReference type="Proteomes" id="UP000015103">
    <property type="component" value="Unassembled WGS sequence"/>
</dbReference>
<dbReference type="HOGENOM" id="CLU_2443566_0_0_1"/>